<dbReference type="InterPro" id="IPR055342">
    <property type="entry name" value="MreC_beta-barrel_core"/>
</dbReference>
<accession>A0A343JEP8</accession>
<dbReference type="OrthoDB" id="9792313at2"/>
<dbReference type="RefSeq" id="WP_119866133.1">
    <property type="nucleotide sequence ID" value="NZ_CP016786.1"/>
</dbReference>
<dbReference type="Gene3D" id="2.40.10.350">
    <property type="entry name" value="Rod shape-determining protein MreC, domain 2"/>
    <property type="match status" value="1"/>
</dbReference>
<evidence type="ECO:0000256" key="4">
    <source>
        <dbReference type="ARBA" id="ARBA00032089"/>
    </source>
</evidence>
<dbReference type="InterPro" id="IPR007221">
    <property type="entry name" value="MreC"/>
</dbReference>
<comment type="function">
    <text evidence="5">Involved in formation and maintenance of cell shape.</text>
</comment>
<dbReference type="GO" id="GO:0005886">
    <property type="term" value="C:plasma membrane"/>
    <property type="evidence" value="ECO:0007669"/>
    <property type="project" value="TreeGrafter"/>
</dbReference>
<dbReference type="GO" id="GO:0008360">
    <property type="term" value="P:regulation of cell shape"/>
    <property type="evidence" value="ECO:0007669"/>
    <property type="project" value="UniProtKB-KW"/>
</dbReference>
<evidence type="ECO:0000256" key="5">
    <source>
        <dbReference type="PIRNR" id="PIRNR038471"/>
    </source>
</evidence>
<evidence type="ECO:0000256" key="2">
    <source>
        <dbReference type="ARBA" id="ARBA00013855"/>
    </source>
</evidence>
<dbReference type="InterPro" id="IPR042177">
    <property type="entry name" value="Cell/Rod_1"/>
</dbReference>
<dbReference type="PANTHER" id="PTHR34138:SF1">
    <property type="entry name" value="CELL SHAPE-DETERMINING PROTEIN MREC"/>
    <property type="match status" value="1"/>
</dbReference>
<evidence type="ECO:0000256" key="1">
    <source>
        <dbReference type="ARBA" id="ARBA00009369"/>
    </source>
</evidence>
<dbReference type="EMBL" id="CP016786">
    <property type="protein sequence ID" value="ASW44006.1"/>
    <property type="molecule type" value="Genomic_DNA"/>
</dbReference>
<organism evidence="8 9">
    <name type="scientific">Clostridium isatidis</name>
    <dbReference type="NCBI Taxonomy" id="182773"/>
    <lineage>
        <taxon>Bacteria</taxon>
        <taxon>Bacillati</taxon>
        <taxon>Bacillota</taxon>
        <taxon>Clostridia</taxon>
        <taxon>Eubacteriales</taxon>
        <taxon>Clostridiaceae</taxon>
        <taxon>Clostridium</taxon>
    </lineage>
</organism>
<feature type="domain" description="Rod shape-determining protein MreC beta-barrel core" evidence="7">
    <location>
        <begin position="121"/>
        <end position="271"/>
    </location>
</feature>
<evidence type="ECO:0000256" key="3">
    <source>
        <dbReference type="ARBA" id="ARBA00022960"/>
    </source>
</evidence>
<dbReference type="AlphaFoldDB" id="A0A343JEP8"/>
<comment type="similarity">
    <text evidence="1 5">Belongs to the MreC family.</text>
</comment>
<feature type="coiled-coil region" evidence="6">
    <location>
        <begin position="67"/>
        <end position="111"/>
    </location>
</feature>
<dbReference type="PIRSF" id="PIRSF038471">
    <property type="entry name" value="MreC"/>
    <property type="match status" value="1"/>
</dbReference>
<dbReference type="Gene3D" id="2.40.10.340">
    <property type="entry name" value="Rod shape-determining protein MreC, domain 1"/>
    <property type="match status" value="1"/>
</dbReference>
<reference evidence="8 9" key="1">
    <citation type="submission" date="2016-08" db="EMBL/GenBank/DDBJ databases">
        <title>Complete Genome Sequence Of The Indigo Reducing Clostridium isatidis DSM15098.</title>
        <authorList>
            <person name="Little G.T."/>
            <person name="Minton N.P."/>
        </authorList>
    </citation>
    <scope>NUCLEOTIDE SEQUENCE [LARGE SCALE GENOMIC DNA]</scope>
    <source>
        <strain evidence="8 9">DSM 15098</strain>
    </source>
</reference>
<evidence type="ECO:0000313" key="9">
    <source>
        <dbReference type="Proteomes" id="UP000264883"/>
    </source>
</evidence>
<keyword evidence="9" id="KW-1185">Reference proteome</keyword>
<dbReference type="Pfam" id="PF04085">
    <property type="entry name" value="MreC"/>
    <property type="match status" value="1"/>
</dbReference>
<proteinExistence type="inferred from homology"/>
<evidence type="ECO:0000313" key="8">
    <source>
        <dbReference type="EMBL" id="ASW44006.1"/>
    </source>
</evidence>
<gene>
    <name evidence="8" type="ORF">BEN51_11070</name>
</gene>
<dbReference type="Proteomes" id="UP000264883">
    <property type="component" value="Chromosome"/>
</dbReference>
<keyword evidence="3 5" id="KW-0133">Cell shape</keyword>
<keyword evidence="6" id="KW-0175">Coiled coil</keyword>
<dbReference type="NCBIfam" id="TIGR00219">
    <property type="entry name" value="mreC"/>
    <property type="match status" value="1"/>
</dbReference>
<dbReference type="PANTHER" id="PTHR34138">
    <property type="entry name" value="CELL SHAPE-DETERMINING PROTEIN MREC"/>
    <property type="match status" value="1"/>
</dbReference>
<protein>
    <recommendedName>
        <fullName evidence="2 5">Cell shape-determining protein MreC</fullName>
    </recommendedName>
    <alternativeName>
        <fullName evidence="4 5">Cell shape protein MreC</fullName>
    </alternativeName>
</protein>
<sequence length="283" mass="31449">MKFFKNKLAVTIIVLSVTFLGLIIYTSNNAQKGAASSGVATLTNPLQKVLHNINNKLKTTVDFFLNFSEVKEENKKLTKENIELKNKLIEYDKLKEENNRLREILNFAASKNNYTYIGSEIIGYSGESFSKGYIIDKGEKDGLAKDMAIISDKGLVGKITSVGTNWAMVEGLISENISVAVMVDSTRETTGILSGYKNYNGENLAVVTNLPINSAIKEGDVILTSGLGQIYPKEIRIGEVISVETDEVKVMKKAIVKPYVDFNKLEEIFVVVPKETRDIKYEN</sequence>
<name>A0A343JEP8_9CLOT</name>
<dbReference type="InterPro" id="IPR042175">
    <property type="entry name" value="Cell/Rod_MreC_2"/>
</dbReference>
<dbReference type="KEGG" id="cia:BEN51_11070"/>
<evidence type="ECO:0000256" key="6">
    <source>
        <dbReference type="SAM" id="Coils"/>
    </source>
</evidence>
<evidence type="ECO:0000259" key="7">
    <source>
        <dbReference type="Pfam" id="PF04085"/>
    </source>
</evidence>